<keyword evidence="1" id="KW-1185">Reference proteome</keyword>
<name>A0A6J1PHH6_9HYME</name>
<dbReference type="SUPFAM" id="SSF50630">
    <property type="entry name" value="Acid proteases"/>
    <property type="match status" value="1"/>
</dbReference>
<evidence type="ECO:0000313" key="2">
    <source>
        <dbReference type="RefSeq" id="XP_024869034.1"/>
    </source>
</evidence>
<dbReference type="InterPro" id="IPR021109">
    <property type="entry name" value="Peptidase_aspartic_dom_sf"/>
</dbReference>
<evidence type="ECO:0000313" key="1">
    <source>
        <dbReference type="Proteomes" id="UP000504618"/>
    </source>
</evidence>
<dbReference type="GeneID" id="112452847"/>
<dbReference type="Proteomes" id="UP000504618">
    <property type="component" value="Unplaced"/>
</dbReference>
<accession>A0A6J1PHH6</accession>
<dbReference type="AlphaFoldDB" id="A0A6J1PHH6"/>
<dbReference type="SUPFAM" id="SSF56672">
    <property type="entry name" value="DNA/RNA polymerases"/>
    <property type="match status" value="1"/>
</dbReference>
<sequence>MSSKAVIAATSTSDTGSDVSAFPRSMVAGFVKPSNYELFAANGSTITTYGWVTLQPEFGLRRAFPWRFVIANVSQPIIGADFLAHYRLLPDLQKKILMDGKTQIHAKGSADGSEAIESLKVLAIENKYHKILAEFPDLIKATPGARVAKHSTEHYIKTTPGPPVTCRPRRLALDKLKAAKAEFNLLLQEGII</sequence>
<dbReference type="RefSeq" id="XP_024869034.1">
    <property type="nucleotide sequence ID" value="XM_025013266.1"/>
</dbReference>
<organism evidence="1 2">
    <name type="scientific">Temnothorax curvispinosus</name>
    <dbReference type="NCBI Taxonomy" id="300111"/>
    <lineage>
        <taxon>Eukaryota</taxon>
        <taxon>Metazoa</taxon>
        <taxon>Ecdysozoa</taxon>
        <taxon>Arthropoda</taxon>
        <taxon>Hexapoda</taxon>
        <taxon>Insecta</taxon>
        <taxon>Pterygota</taxon>
        <taxon>Neoptera</taxon>
        <taxon>Endopterygota</taxon>
        <taxon>Hymenoptera</taxon>
        <taxon>Apocrita</taxon>
        <taxon>Aculeata</taxon>
        <taxon>Formicoidea</taxon>
        <taxon>Formicidae</taxon>
        <taxon>Myrmicinae</taxon>
        <taxon>Temnothorax</taxon>
    </lineage>
</organism>
<dbReference type="GO" id="GO:0071897">
    <property type="term" value="P:DNA biosynthetic process"/>
    <property type="evidence" value="ECO:0007669"/>
    <property type="project" value="UniProtKB-ARBA"/>
</dbReference>
<proteinExistence type="predicted"/>
<gene>
    <name evidence="2" type="primary">LOC112452847</name>
</gene>
<dbReference type="OrthoDB" id="6423099at2759"/>
<dbReference type="InterPro" id="IPR043502">
    <property type="entry name" value="DNA/RNA_pol_sf"/>
</dbReference>
<reference evidence="2" key="1">
    <citation type="submission" date="2025-08" db="UniProtKB">
        <authorList>
            <consortium name="RefSeq"/>
        </authorList>
    </citation>
    <scope>IDENTIFICATION</scope>
    <source>
        <tissue evidence="2">Whole body</tissue>
    </source>
</reference>
<protein>
    <submittedName>
        <fullName evidence="2">Uncharacterized protein LOC112452847</fullName>
    </submittedName>
</protein>